<evidence type="ECO:0000256" key="3">
    <source>
        <dbReference type="ARBA" id="ARBA00022840"/>
    </source>
</evidence>
<dbReference type="InterPro" id="IPR008984">
    <property type="entry name" value="SMAD_FHA_dom_sf"/>
</dbReference>
<dbReference type="Proteomes" id="UP000053617">
    <property type="component" value="Unassembled WGS sequence"/>
</dbReference>
<dbReference type="SUPFAM" id="SSF56112">
    <property type="entry name" value="Protein kinase-like (PK-like)"/>
    <property type="match status" value="1"/>
</dbReference>
<feature type="compositionally biased region" description="Basic and acidic residues" evidence="5">
    <location>
        <begin position="769"/>
        <end position="779"/>
    </location>
</feature>
<dbReference type="STRING" id="1442369.A0A0D2J2R3"/>
<dbReference type="GO" id="GO:0004672">
    <property type="term" value="F:protein kinase activity"/>
    <property type="evidence" value="ECO:0007669"/>
    <property type="project" value="InterPro"/>
</dbReference>
<dbReference type="Gene3D" id="2.60.200.20">
    <property type="match status" value="1"/>
</dbReference>
<dbReference type="CDD" id="cd22670">
    <property type="entry name" value="FHA_MEK1-like"/>
    <property type="match status" value="1"/>
</dbReference>
<dbReference type="Pfam" id="PF00069">
    <property type="entry name" value="Pkinase"/>
    <property type="match status" value="1"/>
</dbReference>
<feature type="binding site" evidence="4">
    <location>
        <position position="174"/>
    </location>
    <ligand>
        <name>ATP</name>
        <dbReference type="ChEBI" id="CHEBI:30616"/>
    </ligand>
</feature>
<dbReference type="Gene3D" id="1.10.510.10">
    <property type="entry name" value="Transferase(Phosphotransferase) domain 1"/>
    <property type="match status" value="1"/>
</dbReference>
<protein>
    <submittedName>
        <fullName evidence="8">Rhinocladiella mackenziei CBS 650.93 unplaced genomic scaffold supercont1.1, whole genome shotgun sequence</fullName>
    </submittedName>
</protein>
<dbReference type="SUPFAM" id="SSF49879">
    <property type="entry name" value="SMAD/FHA domain"/>
    <property type="match status" value="1"/>
</dbReference>
<dbReference type="RefSeq" id="XP_013277082.1">
    <property type="nucleotide sequence ID" value="XM_013421628.1"/>
</dbReference>
<dbReference type="GeneID" id="25289098"/>
<dbReference type="PROSITE" id="PS50006">
    <property type="entry name" value="FHA_DOMAIN"/>
    <property type="match status" value="1"/>
</dbReference>
<name>A0A0D2J2R3_9EURO</name>
<dbReference type="InterPro" id="IPR000253">
    <property type="entry name" value="FHA_dom"/>
</dbReference>
<proteinExistence type="inferred from homology"/>
<dbReference type="PROSITE" id="PS00107">
    <property type="entry name" value="PROTEIN_KINASE_ATP"/>
    <property type="match status" value="1"/>
</dbReference>
<accession>A0A0D2J2R3</accession>
<dbReference type="PROSITE" id="PS50011">
    <property type="entry name" value="PROTEIN_KINASE_DOM"/>
    <property type="match status" value="1"/>
</dbReference>
<keyword evidence="2 4" id="KW-0547">Nucleotide-binding</keyword>
<dbReference type="OrthoDB" id="74764at2759"/>
<gene>
    <name evidence="8" type="ORF">Z518_01027</name>
</gene>
<feature type="compositionally biased region" description="Polar residues" evidence="5">
    <location>
        <begin position="614"/>
        <end position="624"/>
    </location>
</feature>
<dbReference type="AlphaFoldDB" id="A0A0D2J2R3"/>
<evidence type="ECO:0000256" key="4">
    <source>
        <dbReference type="PROSITE-ProRule" id="PRU10141"/>
    </source>
</evidence>
<dbReference type="InterPro" id="IPR017441">
    <property type="entry name" value="Protein_kinase_ATP_BS"/>
</dbReference>
<organism evidence="8 9">
    <name type="scientific">Rhinocladiella mackenziei CBS 650.93</name>
    <dbReference type="NCBI Taxonomy" id="1442369"/>
    <lineage>
        <taxon>Eukaryota</taxon>
        <taxon>Fungi</taxon>
        <taxon>Dikarya</taxon>
        <taxon>Ascomycota</taxon>
        <taxon>Pezizomycotina</taxon>
        <taxon>Eurotiomycetes</taxon>
        <taxon>Chaetothyriomycetidae</taxon>
        <taxon>Chaetothyriales</taxon>
        <taxon>Herpotrichiellaceae</taxon>
        <taxon>Rhinocladiella</taxon>
    </lineage>
</organism>
<dbReference type="EMBL" id="KN847475">
    <property type="protein sequence ID" value="KIX09946.1"/>
    <property type="molecule type" value="Genomic_DNA"/>
</dbReference>
<feature type="region of interest" description="Disordered" evidence="5">
    <location>
        <begin position="564"/>
        <end position="624"/>
    </location>
</feature>
<dbReference type="HOGENOM" id="CLU_000288_105_0_1"/>
<evidence type="ECO:0000259" key="6">
    <source>
        <dbReference type="PROSITE" id="PS50006"/>
    </source>
</evidence>
<dbReference type="GO" id="GO:0005524">
    <property type="term" value="F:ATP binding"/>
    <property type="evidence" value="ECO:0007669"/>
    <property type="project" value="UniProtKB-UniRule"/>
</dbReference>
<sequence length="799" mass="90426">MGSSSKPPLAGVLVHQDHKGKVIGKKIHGNHEIIIGRDQNRCQYVIDDPHISKRHVRIYTVVYENDGPNEVDTLVYAEDLSQNGTYLNGDFIGKGNGGFLLCDGDNLRLSRRTYLLFTAMTNGKTKESFDFVQEREMADFRKDYVVTDRLLGAGTFGRVFMAIDQTSRVQVACKVVDLRKLMPKPPNYFGRPEQPGLADQRKKDEGLEEKVKTYFREFEILASIKHPNIIGLKKVYVFDNTIYMIQDIVTAGDLFSYIESRNGALCEVEAAVIIRQILIALRFLHQNNIVHRDIKPDNILMTGLAPGCRVVLTDFGAARRIQSQRHRMSTVVGTHEYAAPEMLKRARGPLHPEKSGYTRAVDMWALGCVSVILLTGGLAFCDPVTNMYSEILARDCNLEFLRKSKDWQLVRKRPKEFVEKLLVLDEGARMTAEEALEHSWFSNETHKDDFEDLYRRTIKHWHPRTPKSQMIDFRDSGYIKSLACLVGLQDSGRKNYMTGLTAIEPPYKPFPRNMHLTFRPKRDPKEKLSNDVLTAMENWSPRSAQVLSERARYLSLDDGFPISGHRDRAKNKKSRHFRARTVSPPPRRTGMLRPPTKSIEAVDNENGLDETRGPSRTSEGQTVKNLQGQEEKVLDRFPTPGLRPHFTGEHWNHLSSVQSSSTPTSESLSAETSPYFEKNVDEDVLKVQGQVVSNPDPIMHVSMTSSVVTNGIGISIPPGMNVETEGFLSVEAPGNGHKLKRRMTTPSANQGRKKRRGSIFDLAEDDDSDRPVRGPKPEVQKPTNVPKMKHNILNLYLPR</sequence>
<dbReference type="PROSITE" id="PS00108">
    <property type="entry name" value="PROTEIN_KINASE_ST"/>
    <property type="match status" value="1"/>
</dbReference>
<reference evidence="8 9" key="1">
    <citation type="submission" date="2015-01" db="EMBL/GenBank/DDBJ databases">
        <title>The Genome Sequence of Rhinocladiella mackenzie CBS 650.93.</title>
        <authorList>
            <consortium name="The Broad Institute Genomics Platform"/>
            <person name="Cuomo C."/>
            <person name="de Hoog S."/>
            <person name="Gorbushina A."/>
            <person name="Stielow B."/>
            <person name="Teixiera M."/>
            <person name="Abouelleil A."/>
            <person name="Chapman S.B."/>
            <person name="Priest M."/>
            <person name="Young S.K."/>
            <person name="Wortman J."/>
            <person name="Nusbaum C."/>
            <person name="Birren B."/>
        </authorList>
    </citation>
    <scope>NUCLEOTIDE SEQUENCE [LARGE SCALE GENOMIC DNA]</scope>
    <source>
        <strain evidence="8 9">CBS 650.93</strain>
    </source>
</reference>
<dbReference type="PANTHER" id="PTHR24347">
    <property type="entry name" value="SERINE/THREONINE-PROTEIN KINASE"/>
    <property type="match status" value="1"/>
</dbReference>
<dbReference type="SMART" id="SM00220">
    <property type="entry name" value="S_TKc"/>
    <property type="match status" value="1"/>
</dbReference>
<comment type="similarity">
    <text evidence="1">Belongs to the protein kinase superfamily. CAMK Ser/Thr protein kinase family. CHEK2 subfamily.</text>
</comment>
<feature type="domain" description="FHA" evidence="6">
    <location>
        <begin position="33"/>
        <end position="92"/>
    </location>
</feature>
<evidence type="ECO:0000256" key="2">
    <source>
        <dbReference type="ARBA" id="ARBA00022741"/>
    </source>
</evidence>
<dbReference type="InterPro" id="IPR008271">
    <property type="entry name" value="Ser/Thr_kinase_AS"/>
</dbReference>
<dbReference type="InterPro" id="IPR000719">
    <property type="entry name" value="Prot_kinase_dom"/>
</dbReference>
<evidence type="ECO:0000256" key="5">
    <source>
        <dbReference type="SAM" id="MobiDB-lite"/>
    </source>
</evidence>
<dbReference type="SMART" id="SM00240">
    <property type="entry name" value="FHA"/>
    <property type="match status" value="1"/>
</dbReference>
<feature type="region of interest" description="Disordered" evidence="5">
    <location>
        <begin position="732"/>
        <end position="790"/>
    </location>
</feature>
<dbReference type="VEuPathDB" id="FungiDB:Z518_01027"/>
<evidence type="ECO:0000256" key="1">
    <source>
        <dbReference type="ARBA" id="ARBA00005575"/>
    </source>
</evidence>
<dbReference type="InterPro" id="IPR011009">
    <property type="entry name" value="Kinase-like_dom_sf"/>
</dbReference>
<dbReference type="Gene3D" id="3.30.200.20">
    <property type="entry name" value="Phosphorylase Kinase, domain 1"/>
    <property type="match status" value="1"/>
</dbReference>
<feature type="compositionally biased region" description="Basic residues" evidence="5">
    <location>
        <begin position="567"/>
        <end position="579"/>
    </location>
</feature>
<evidence type="ECO:0000313" key="9">
    <source>
        <dbReference type="Proteomes" id="UP000053617"/>
    </source>
</evidence>
<dbReference type="Pfam" id="PF00498">
    <property type="entry name" value="FHA"/>
    <property type="match status" value="1"/>
</dbReference>
<keyword evidence="9" id="KW-1185">Reference proteome</keyword>
<feature type="domain" description="Protein kinase" evidence="7">
    <location>
        <begin position="145"/>
        <end position="441"/>
    </location>
</feature>
<keyword evidence="3 4" id="KW-0067">ATP-binding</keyword>
<evidence type="ECO:0000259" key="7">
    <source>
        <dbReference type="PROSITE" id="PS50011"/>
    </source>
</evidence>
<evidence type="ECO:0000313" key="8">
    <source>
        <dbReference type="EMBL" id="KIX09946.1"/>
    </source>
</evidence>